<evidence type="ECO:0000313" key="3">
    <source>
        <dbReference type="EMBL" id="MBA8810320.1"/>
    </source>
</evidence>
<name>A0A7W3JCH5_9MICO</name>
<dbReference type="RefSeq" id="WP_182619447.1">
    <property type="nucleotide sequence ID" value="NZ_BAAATF010000018.1"/>
</dbReference>
<evidence type="ECO:0000313" key="4">
    <source>
        <dbReference type="Proteomes" id="UP000540568"/>
    </source>
</evidence>
<organism evidence="3 4">
    <name type="scientific">Promicromonospora sukumoe</name>
    <dbReference type="NCBI Taxonomy" id="88382"/>
    <lineage>
        <taxon>Bacteria</taxon>
        <taxon>Bacillati</taxon>
        <taxon>Actinomycetota</taxon>
        <taxon>Actinomycetes</taxon>
        <taxon>Micrococcales</taxon>
        <taxon>Promicromonosporaceae</taxon>
        <taxon>Promicromonospora</taxon>
    </lineage>
</organism>
<evidence type="ECO:0000259" key="2">
    <source>
        <dbReference type="Pfam" id="PF13471"/>
    </source>
</evidence>
<keyword evidence="1" id="KW-0812">Transmembrane</keyword>
<dbReference type="NCBIfam" id="NF033537">
    <property type="entry name" value="lasso_biosyn_B2"/>
    <property type="match status" value="1"/>
</dbReference>
<protein>
    <submittedName>
        <fullName evidence="3">Uncharacterized protein involved in response to NO</fullName>
    </submittedName>
</protein>
<keyword evidence="1" id="KW-1133">Transmembrane helix</keyword>
<evidence type="ECO:0000256" key="1">
    <source>
        <dbReference type="SAM" id="Phobius"/>
    </source>
</evidence>
<accession>A0A7W3JCH5</accession>
<sequence length="139" mass="15053">MSIAMATQIAPTRPAPGHAVIAITSLLIAVGMLRLLPLRAVLALAGSVQQVAPRHASLDVAREVIRARDWAAAHYPGRATCLDLSLTAFLIAAWRGRHVSWCIGCRFNPSESHAWIEVDGEPVAEPGMFDDPFHVTIRL</sequence>
<keyword evidence="4" id="KW-1185">Reference proteome</keyword>
<dbReference type="InterPro" id="IPR032708">
    <property type="entry name" value="McjB_C"/>
</dbReference>
<gene>
    <name evidence="3" type="ORF">FHX71_004296</name>
</gene>
<reference evidence="3 4" key="1">
    <citation type="submission" date="2020-07" db="EMBL/GenBank/DDBJ databases">
        <title>Sequencing the genomes of 1000 actinobacteria strains.</title>
        <authorList>
            <person name="Klenk H.-P."/>
        </authorList>
    </citation>
    <scope>NUCLEOTIDE SEQUENCE [LARGE SCALE GENOMIC DNA]</scope>
    <source>
        <strain evidence="3 4">DSM 44121</strain>
    </source>
</reference>
<dbReference type="InterPro" id="IPR053521">
    <property type="entry name" value="McjB-like"/>
</dbReference>
<dbReference type="Proteomes" id="UP000540568">
    <property type="component" value="Unassembled WGS sequence"/>
</dbReference>
<dbReference type="Pfam" id="PF13471">
    <property type="entry name" value="Transglut_core3"/>
    <property type="match status" value="1"/>
</dbReference>
<dbReference type="EMBL" id="JACGWV010000002">
    <property type="protein sequence ID" value="MBA8810320.1"/>
    <property type="molecule type" value="Genomic_DNA"/>
</dbReference>
<proteinExistence type="predicted"/>
<feature type="domain" description="Microcin J25-processing protein McjB C-terminal" evidence="2">
    <location>
        <begin position="29"/>
        <end position="134"/>
    </location>
</feature>
<keyword evidence="1" id="KW-0472">Membrane</keyword>
<feature type="transmembrane region" description="Helical" evidence="1">
    <location>
        <begin position="15"/>
        <end position="36"/>
    </location>
</feature>
<comment type="caution">
    <text evidence="3">The sequence shown here is derived from an EMBL/GenBank/DDBJ whole genome shotgun (WGS) entry which is preliminary data.</text>
</comment>
<dbReference type="AlphaFoldDB" id="A0A7W3JCH5"/>